<gene>
    <name evidence="6" type="ORF">Amac_059110</name>
</gene>
<feature type="domain" description="HTH lysR-type" evidence="5">
    <location>
        <begin position="6"/>
        <end position="63"/>
    </location>
</feature>
<dbReference type="PANTHER" id="PTHR30118">
    <property type="entry name" value="HTH-TYPE TRANSCRIPTIONAL REGULATOR LEUO-RELATED"/>
    <property type="match status" value="1"/>
</dbReference>
<evidence type="ECO:0000259" key="5">
    <source>
        <dbReference type="PROSITE" id="PS50931"/>
    </source>
</evidence>
<dbReference type="CDD" id="cd08417">
    <property type="entry name" value="PBP2_Nitroaromatics_like"/>
    <property type="match status" value="1"/>
</dbReference>
<evidence type="ECO:0000313" key="6">
    <source>
        <dbReference type="EMBL" id="GES12314.1"/>
    </source>
</evidence>
<dbReference type="OrthoDB" id="8717159at2"/>
<dbReference type="PROSITE" id="PS50931">
    <property type="entry name" value="HTH_LYSR"/>
    <property type="match status" value="1"/>
</dbReference>
<keyword evidence="3" id="KW-0238">DNA-binding</keyword>
<dbReference type="Pfam" id="PF00126">
    <property type="entry name" value="HTH_1"/>
    <property type="match status" value="1"/>
</dbReference>
<evidence type="ECO:0000256" key="1">
    <source>
        <dbReference type="ARBA" id="ARBA00009437"/>
    </source>
</evidence>
<dbReference type="InterPro" id="IPR036390">
    <property type="entry name" value="WH_DNA-bd_sf"/>
</dbReference>
<dbReference type="EMBL" id="BLAE01000035">
    <property type="protein sequence ID" value="GES12314.1"/>
    <property type="molecule type" value="Genomic_DNA"/>
</dbReference>
<name>A0A5M3WTU2_9ACTN</name>
<dbReference type="PRINTS" id="PR00039">
    <property type="entry name" value="HTHLYSR"/>
</dbReference>
<dbReference type="InterPro" id="IPR000847">
    <property type="entry name" value="LysR_HTH_N"/>
</dbReference>
<evidence type="ECO:0000256" key="2">
    <source>
        <dbReference type="ARBA" id="ARBA00023015"/>
    </source>
</evidence>
<dbReference type="Gene3D" id="1.10.10.10">
    <property type="entry name" value="Winged helix-like DNA-binding domain superfamily/Winged helix DNA-binding domain"/>
    <property type="match status" value="1"/>
</dbReference>
<dbReference type="InterPro" id="IPR050389">
    <property type="entry name" value="LysR-type_TF"/>
</dbReference>
<evidence type="ECO:0000256" key="3">
    <source>
        <dbReference type="ARBA" id="ARBA00023125"/>
    </source>
</evidence>
<dbReference type="PANTHER" id="PTHR30118:SF15">
    <property type="entry name" value="TRANSCRIPTIONAL REGULATORY PROTEIN"/>
    <property type="match status" value="1"/>
</dbReference>
<evidence type="ECO:0000313" key="7">
    <source>
        <dbReference type="Proteomes" id="UP000331127"/>
    </source>
</evidence>
<dbReference type="SUPFAM" id="SSF53850">
    <property type="entry name" value="Periplasmic binding protein-like II"/>
    <property type="match status" value="1"/>
</dbReference>
<comment type="similarity">
    <text evidence="1">Belongs to the LysR transcriptional regulatory family.</text>
</comment>
<proteinExistence type="inferred from homology"/>
<evidence type="ECO:0000256" key="4">
    <source>
        <dbReference type="ARBA" id="ARBA00023163"/>
    </source>
</evidence>
<accession>A0A5M3WTU2</accession>
<dbReference type="Proteomes" id="UP000331127">
    <property type="component" value="Unassembled WGS sequence"/>
</dbReference>
<keyword evidence="2" id="KW-0805">Transcription regulation</keyword>
<dbReference type="AlphaFoldDB" id="A0A5M3WTU2"/>
<keyword evidence="7" id="KW-1185">Reference proteome</keyword>
<comment type="caution">
    <text evidence="6">The sequence shown here is derived from an EMBL/GenBank/DDBJ whole genome shotgun (WGS) entry which is preliminary data.</text>
</comment>
<dbReference type="GO" id="GO:0003677">
    <property type="term" value="F:DNA binding"/>
    <property type="evidence" value="ECO:0007669"/>
    <property type="project" value="UniProtKB-KW"/>
</dbReference>
<organism evidence="6 7">
    <name type="scientific">Acrocarpospora macrocephala</name>
    <dbReference type="NCBI Taxonomy" id="150177"/>
    <lineage>
        <taxon>Bacteria</taxon>
        <taxon>Bacillati</taxon>
        <taxon>Actinomycetota</taxon>
        <taxon>Actinomycetes</taxon>
        <taxon>Streptosporangiales</taxon>
        <taxon>Streptosporangiaceae</taxon>
        <taxon>Acrocarpospora</taxon>
    </lineage>
</organism>
<dbReference type="InterPro" id="IPR005119">
    <property type="entry name" value="LysR_subst-bd"/>
</dbReference>
<protein>
    <submittedName>
        <fullName evidence="6">LysR family transcriptional regulator</fullName>
    </submittedName>
</protein>
<sequence length="301" mass="33262">MRLTSVDLNLLVALDALLTERNVTRAAERMSVGQPAMSASLAKLRKHFDDPLLVREGRSLQRTPLADALVGPVRETLSAAEAVLLRSPSFDPARDKAAFTIMAADYVTIVLLSPLLESIAEEAPHLRICMRPVEADFADQLRSGAVDMVIIPTKLADRKIPFPHEPLFSDRYVLVVDRNHPEVNDSVTPEQATSLRYVAFSGGTVSPITNVDLEALNVHVPVELTTESFVVPLLLLAGTRLATIAPERLALKLVSVAQLRIVEYPLSLSAIHEAMYWNSRDNADLAHQWLRRRIIDTARTI</sequence>
<dbReference type="SUPFAM" id="SSF46785">
    <property type="entry name" value="Winged helix' DNA-binding domain"/>
    <property type="match status" value="1"/>
</dbReference>
<dbReference type="Gene3D" id="3.40.190.10">
    <property type="entry name" value="Periplasmic binding protein-like II"/>
    <property type="match status" value="2"/>
</dbReference>
<dbReference type="Pfam" id="PF03466">
    <property type="entry name" value="LysR_substrate"/>
    <property type="match status" value="1"/>
</dbReference>
<dbReference type="GO" id="GO:0003700">
    <property type="term" value="F:DNA-binding transcription factor activity"/>
    <property type="evidence" value="ECO:0007669"/>
    <property type="project" value="InterPro"/>
</dbReference>
<reference evidence="6 7" key="1">
    <citation type="submission" date="2019-10" db="EMBL/GenBank/DDBJ databases">
        <title>Whole genome shotgun sequence of Acrocarpospora macrocephala NBRC 16266.</title>
        <authorList>
            <person name="Ichikawa N."/>
            <person name="Kimura A."/>
            <person name="Kitahashi Y."/>
            <person name="Komaki H."/>
            <person name="Oguchi A."/>
        </authorList>
    </citation>
    <scope>NUCLEOTIDE SEQUENCE [LARGE SCALE GENOMIC DNA]</scope>
    <source>
        <strain evidence="6 7">NBRC 16266</strain>
    </source>
</reference>
<keyword evidence="4" id="KW-0804">Transcription</keyword>
<dbReference type="RefSeq" id="WP_155357614.1">
    <property type="nucleotide sequence ID" value="NZ_BAAAHL010000012.1"/>
</dbReference>
<dbReference type="InterPro" id="IPR037402">
    <property type="entry name" value="YidZ_PBP2"/>
</dbReference>
<dbReference type="InterPro" id="IPR036388">
    <property type="entry name" value="WH-like_DNA-bd_sf"/>
</dbReference>